<dbReference type="InterPro" id="IPR041289">
    <property type="entry name" value="Bact_RF_family3"/>
</dbReference>
<dbReference type="RefSeq" id="WP_131153748.1">
    <property type="nucleotide sequence ID" value="NZ_CP036402.1"/>
</dbReference>
<dbReference type="EMBL" id="CP036402">
    <property type="protein sequence ID" value="QBI18750.1"/>
    <property type="molecule type" value="Genomic_DNA"/>
</dbReference>
<proteinExistence type="predicted"/>
<name>A0A411YC22_9ACTN</name>
<organism evidence="1 2">
    <name type="scientific">Egibacter rhizosphaerae</name>
    <dbReference type="NCBI Taxonomy" id="1670831"/>
    <lineage>
        <taxon>Bacteria</taxon>
        <taxon>Bacillati</taxon>
        <taxon>Actinomycetota</taxon>
        <taxon>Nitriliruptoria</taxon>
        <taxon>Egibacterales</taxon>
        <taxon>Egibacteraceae</taxon>
        <taxon>Egibacter</taxon>
    </lineage>
</organism>
<protein>
    <submittedName>
        <fullName evidence="1">Uncharacterized protein</fullName>
    </submittedName>
</protein>
<dbReference type="Pfam" id="PF18845">
    <property type="entry name" value="baeRF_family3"/>
    <property type="match status" value="1"/>
</dbReference>
<dbReference type="Proteomes" id="UP000291469">
    <property type="component" value="Chromosome"/>
</dbReference>
<dbReference type="KEGG" id="erz:ER308_03755"/>
<sequence>MTEPTTSERDTGLETLGPDELTRAALRELVEQAHGPVVTIAHRADRAAVDAATNDTPLKNGLREAREALEARGDEDTDGLLASIEKLLRDGRQGVLDGEVLHVWPSGARRHRTAFEVEGRVEVGDAPLVTPLLPGMTMAGAFAVLGLSQGSVRLLRATKTTVAEVDLEAHGIPTEVEGVMTDAERPEVSAHEGGRAGDPAVFHGHFDERFEEVITERLFRQVDQGVRRLIGDRTPVVLAGIDKHRAHFQRISGSLTVLDEGVGGDPGDRRPDEFRDAAWPIAAAALRAPVDRALASFGDEAAVGRASADLAEVVRAAHTGRVATLLVGEGLRAWGVADGVGVDALRTGDDDRQPGDEDLVDRAARWTLLNGGEAYAIEPDELPGTPPLAALFRF</sequence>
<evidence type="ECO:0000313" key="1">
    <source>
        <dbReference type="EMBL" id="QBI18750.1"/>
    </source>
</evidence>
<accession>A0A411YC22</accession>
<keyword evidence="2" id="KW-1185">Reference proteome</keyword>
<gene>
    <name evidence="1" type="ORF">ER308_03755</name>
</gene>
<dbReference type="OrthoDB" id="4393931at2"/>
<evidence type="ECO:0000313" key="2">
    <source>
        <dbReference type="Proteomes" id="UP000291469"/>
    </source>
</evidence>
<dbReference type="AlphaFoldDB" id="A0A411YC22"/>
<reference evidence="1 2" key="1">
    <citation type="submission" date="2019-01" db="EMBL/GenBank/DDBJ databases">
        <title>Egibacter rhizosphaerae EGI 80759T.</title>
        <authorList>
            <person name="Chen D.-D."/>
            <person name="Tian Y."/>
            <person name="Jiao J.-Y."/>
            <person name="Zhang X.-T."/>
            <person name="Zhang Y.-G."/>
            <person name="Zhang Y."/>
            <person name="Xiao M."/>
            <person name="Shu W.-S."/>
            <person name="Li W.-J."/>
        </authorList>
    </citation>
    <scope>NUCLEOTIDE SEQUENCE [LARGE SCALE GENOMIC DNA]</scope>
    <source>
        <strain evidence="1 2">EGI 80759</strain>
    </source>
</reference>